<evidence type="ECO:0000256" key="1">
    <source>
        <dbReference type="SAM" id="MobiDB-lite"/>
    </source>
</evidence>
<proteinExistence type="predicted"/>
<feature type="compositionally biased region" description="Low complexity" evidence="1">
    <location>
        <begin position="57"/>
        <end position="70"/>
    </location>
</feature>
<feature type="signal peptide" evidence="2">
    <location>
        <begin position="1"/>
        <end position="19"/>
    </location>
</feature>
<keyword evidence="2" id="KW-0732">Signal</keyword>
<comment type="caution">
    <text evidence="3">The sequence shown here is derived from an EMBL/GenBank/DDBJ whole genome shotgun (WGS) entry which is preliminary data.</text>
</comment>
<reference evidence="3" key="1">
    <citation type="submission" date="2021-02" db="EMBL/GenBank/DDBJ databases">
        <authorList>
            <person name="Dougan E. K."/>
            <person name="Rhodes N."/>
            <person name="Thang M."/>
            <person name="Chan C."/>
        </authorList>
    </citation>
    <scope>NUCLEOTIDE SEQUENCE</scope>
</reference>
<evidence type="ECO:0000313" key="3">
    <source>
        <dbReference type="EMBL" id="CAE8649338.1"/>
    </source>
</evidence>
<accession>A0A813IGX5</accession>
<dbReference type="AlphaFoldDB" id="A0A813IGX5"/>
<gene>
    <name evidence="3" type="ORF">PGLA2088_LOCUS7328</name>
</gene>
<sequence>MVSASLALVLLLLWLCAEATPELKCLEGSESSTPCSADLDVDNMYLAQLRTVRAKAGPEAAPTAPSSPSSGTGGMGGMGGMGGSPMFPDSGFGSAFGTGVMGGEEEDEDQDFLGGTSVPAAAPTVPPAAGPPCPDAPADMNEMANGGSAIKSSGGCGAADCVCGGFRSMTSIGGCRVCQRW</sequence>
<feature type="chain" id="PRO_5032269767" evidence="2">
    <location>
        <begin position="20"/>
        <end position="181"/>
    </location>
</feature>
<dbReference type="EMBL" id="CAJNNW010007553">
    <property type="protein sequence ID" value="CAE8649338.1"/>
    <property type="molecule type" value="Genomic_DNA"/>
</dbReference>
<protein>
    <submittedName>
        <fullName evidence="3">Uncharacterized protein</fullName>
    </submittedName>
</protein>
<evidence type="ECO:0000313" key="4">
    <source>
        <dbReference type="Proteomes" id="UP000626109"/>
    </source>
</evidence>
<dbReference type="Proteomes" id="UP000626109">
    <property type="component" value="Unassembled WGS sequence"/>
</dbReference>
<name>A0A813IGX5_POLGL</name>
<organism evidence="3 4">
    <name type="scientific">Polarella glacialis</name>
    <name type="common">Dinoflagellate</name>
    <dbReference type="NCBI Taxonomy" id="89957"/>
    <lineage>
        <taxon>Eukaryota</taxon>
        <taxon>Sar</taxon>
        <taxon>Alveolata</taxon>
        <taxon>Dinophyceae</taxon>
        <taxon>Suessiales</taxon>
        <taxon>Suessiaceae</taxon>
        <taxon>Polarella</taxon>
    </lineage>
</organism>
<feature type="region of interest" description="Disordered" evidence="1">
    <location>
        <begin position="55"/>
        <end position="79"/>
    </location>
</feature>
<evidence type="ECO:0000256" key="2">
    <source>
        <dbReference type="SAM" id="SignalP"/>
    </source>
</evidence>